<evidence type="ECO:0000256" key="2">
    <source>
        <dbReference type="ARBA" id="ARBA00023315"/>
    </source>
</evidence>
<organism evidence="4 5">
    <name type="scientific">Phialocephala subalpina</name>
    <dbReference type="NCBI Taxonomy" id="576137"/>
    <lineage>
        <taxon>Eukaryota</taxon>
        <taxon>Fungi</taxon>
        <taxon>Dikarya</taxon>
        <taxon>Ascomycota</taxon>
        <taxon>Pezizomycotina</taxon>
        <taxon>Leotiomycetes</taxon>
        <taxon>Helotiales</taxon>
        <taxon>Mollisiaceae</taxon>
        <taxon>Phialocephala</taxon>
        <taxon>Phialocephala fortinii species complex</taxon>
    </lineage>
</organism>
<dbReference type="Proteomes" id="UP000184330">
    <property type="component" value="Unassembled WGS sequence"/>
</dbReference>
<dbReference type="Pfam" id="PF00583">
    <property type="entry name" value="Acetyltransf_1"/>
    <property type="match status" value="1"/>
</dbReference>
<keyword evidence="2" id="KW-0012">Acyltransferase</keyword>
<evidence type="ECO:0000259" key="3">
    <source>
        <dbReference type="PROSITE" id="PS51186"/>
    </source>
</evidence>
<gene>
    <name evidence="4" type="ORF">PAC_11046</name>
</gene>
<feature type="domain" description="N-acetyltransferase" evidence="3">
    <location>
        <begin position="23"/>
        <end position="193"/>
    </location>
</feature>
<dbReference type="GO" id="GO:0016747">
    <property type="term" value="F:acyltransferase activity, transferring groups other than amino-acyl groups"/>
    <property type="evidence" value="ECO:0007669"/>
    <property type="project" value="InterPro"/>
</dbReference>
<evidence type="ECO:0000313" key="5">
    <source>
        <dbReference type="Proteomes" id="UP000184330"/>
    </source>
</evidence>
<dbReference type="InterPro" id="IPR050680">
    <property type="entry name" value="YpeA/RimI_acetyltransf"/>
</dbReference>
<dbReference type="InterPro" id="IPR000182">
    <property type="entry name" value="GNAT_dom"/>
</dbReference>
<evidence type="ECO:0000313" key="4">
    <source>
        <dbReference type="EMBL" id="CZR61150.1"/>
    </source>
</evidence>
<dbReference type="CDD" id="cd04301">
    <property type="entry name" value="NAT_SF"/>
    <property type="match status" value="1"/>
</dbReference>
<proteinExistence type="predicted"/>
<protein>
    <recommendedName>
        <fullName evidence="3">N-acetyltransferase domain-containing protein</fullName>
    </recommendedName>
</protein>
<dbReference type="PROSITE" id="PS51186">
    <property type="entry name" value="GNAT"/>
    <property type="match status" value="1"/>
</dbReference>
<name>A0A1L7X802_9HELO</name>
<dbReference type="PANTHER" id="PTHR43420">
    <property type="entry name" value="ACETYLTRANSFERASE"/>
    <property type="match status" value="1"/>
</dbReference>
<dbReference type="Gene3D" id="3.40.630.30">
    <property type="match status" value="1"/>
</dbReference>
<reference evidence="4 5" key="1">
    <citation type="submission" date="2016-03" db="EMBL/GenBank/DDBJ databases">
        <authorList>
            <person name="Ploux O."/>
        </authorList>
    </citation>
    <scope>NUCLEOTIDE SEQUENCE [LARGE SCALE GENOMIC DNA]</scope>
    <source>
        <strain evidence="4 5">UAMH 11012</strain>
    </source>
</reference>
<dbReference type="AlphaFoldDB" id="A0A1L7X802"/>
<keyword evidence="1" id="KW-0808">Transferase</keyword>
<dbReference type="EMBL" id="FJOG01000017">
    <property type="protein sequence ID" value="CZR61150.1"/>
    <property type="molecule type" value="Genomic_DNA"/>
</dbReference>
<evidence type="ECO:0000256" key="1">
    <source>
        <dbReference type="ARBA" id="ARBA00022679"/>
    </source>
</evidence>
<dbReference type="OrthoDB" id="41532at2759"/>
<dbReference type="PANTHER" id="PTHR43420:SF47">
    <property type="entry name" value="N-ACETYLTRANSFERASE DOMAIN-CONTAINING PROTEIN"/>
    <property type="match status" value="1"/>
</dbReference>
<accession>A0A1L7X802</accession>
<dbReference type="InterPro" id="IPR016181">
    <property type="entry name" value="Acyl_CoA_acyltransferase"/>
</dbReference>
<dbReference type="SUPFAM" id="SSF55729">
    <property type="entry name" value="Acyl-CoA N-acyltransferases (Nat)"/>
    <property type="match status" value="1"/>
</dbReference>
<sequence length="201" mass="22374">MAFEIIQIPHDDESVRAHIEQYKAFRLYSLKTAPNSFGSTYEREIAFTNDVWYNRLANPLATTFIAVQSDRIISTITAMGPLPWAPEEAPPAKDPWTPSMDSALLTYFHFRVNGMFTVPEARGQGVAKALLDRFFKFGKDEAVKAGKEFVSSIVVDADNPPARKLYEKCGYVAVSEEPYGPSRIAVLMKYPSSPGKTIVSA</sequence>
<keyword evidence="5" id="KW-1185">Reference proteome</keyword>